<evidence type="ECO:0000256" key="1">
    <source>
        <dbReference type="ARBA" id="ARBA00023002"/>
    </source>
</evidence>
<organism evidence="4 5">
    <name type="scientific">Streptomyces typhae</name>
    <dbReference type="NCBI Taxonomy" id="2681492"/>
    <lineage>
        <taxon>Bacteria</taxon>
        <taxon>Bacillati</taxon>
        <taxon>Actinomycetota</taxon>
        <taxon>Actinomycetes</taxon>
        <taxon>Kitasatosporales</taxon>
        <taxon>Streptomycetaceae</taxon>
        <taxon>Streptomyces</taxon>
    </lineage>
</organism>
<dbReference type="InterPro" id="IPR050268">
    <property type="entry name" value="NADH-dep_flavin_reductase"/>
</dbReference>
<feature type="region of interest" description="Disordered" evidence="2">
    <location>
        <begin position="1"/>
        <end position="31"/>
    </location>
</feature>
<proteinExistence type="predicted"/>
<dbReference type="SUPFAM" id="SSF50475">
    <property type="entry name" value="FMN-binding split barrel"/>
    <property type="match status" value="1"/>
</dbReference>
<accession>A0A6L6X329</accession>
<evidence type="ECO:0000313" key="4">
    <source>
        <dbReference type="EMBL" id="MVO88161.1"/>
    </source>
</evidence>
<dbReference type="AlphaFoldDB" id="A0A6L6X329"/>
<gene>
    <name evidence="4" type="ORF">GPA10_26235</name>
</gene>
<name>A0A6L6X329_9ACTN</name>
<comment type="caution">
    <text evidence="4">The sequence shown here is derived from an EMBL/GenBank/DDBJ whole genome shotgun (WGS) entry which is preliminary data.</text>
</comment>
<evidence type="ECO:0000313" key="5">
    <source>
        <dbReference type="Proteomes" id="UP000483802"/>
    </source>
</evidence>
<dbReference type="Gene3D" id="2.30.110.10">
    <property type="entry name" value="Electron Transport, Fmn-binding Protein, Chain A"/>
    <property type="match status" value="1"/>
</dbReference>
<dbReference type="PANTHER" id="PTHR30466:SF1">
    <property type="entry name" value="FMN REDUCTASE (NADH) RUTF"/>
    <property type="match status" value="1"/>
</dbReference>
<dbReference type="GO" id="GO:0042602">
    <property type="term" value="F:riboflavin reductase (NADPH) activity"/>
    <property type="evidence" value="ECO:0007669"/>
    <property type="project" value="TreeGrafter"/>
</dbReference>
<dbReference type="SMART" id="SM00903">
    <property type="entry name" value="Flavin_Reduct"/>
    <property type="match status" value="1"/>
</dbReference>
<dbReference type="PANTHER" id="PTHR30466">
    <property type="entry name" value="FLAVIN REDUCTASE"/>
    <property type="match status" value="1"/>
</dbReference>
<reference evidence="4 5" key="1">
    <citation type="submission" date="2019-11" db="EMBL/GenBank/DDBJ databases">
        <title>Streptomyces typhae sp. nov., a novel endophytic actinomycete isolated from the root of cattail pollen (Typha angustifolia L.).</title>
        <authorList>
            <person name="Peng C."/>
        </authorList>
    </citation>
    <scope>NUCLEOTIDE SEQUENCE [LARGE SCALE GENOMIC DNA]</scope>
    <source>
        <strain evidence="5">p1417</strain>
    </source>
</reference>
<dbReference type="Pfam" id="PF01613">
    <property type="entry name" value="Flavin_Reduct"/>
    <property type="match status" value="1"/>
</dbReference>
<evidence type="ECO:0000259" key="3">
    <source>
        <dbReference type="SMART" id="SM00903"/>
    </source>
</evidence>
<feature type="domain" description="Flavin reductase like" evidence="3">
    <location>
        <begin position="52"/>
        <end position="197"/>
    </location>
</feature>
<dbReference type="InterPro" id="IPR002563">
    <property type="entry name" value="Flavin_Rdtase-like_dom"/>
</dbReference>
<evidence type="ECO:0000256" key="2">
    <source>
        <dbReference type="SAM" id="MobiDB-lite"/>
    </source>
</evidence>
<dbReference type="InterPro" id="IPR012349">
    <property type="entry name" value="Split_barrel_FMN-bd"/>
</dbReference>
<sequence>MDIAGAARGGCTGPAAGPQERTEFRGTDGGDAVTQRTETVRRVGSGDFRDAMARFAAGVVVVTTVGDEGVPRGFTASSFCSVSLNPPLVLVCLADSADSFAAFASCGRFAVSVLSPEHRPLAERFATKGADKFASDGLSRTPGGLPAVAGALAELDCEVHARHPAGDHVILIGRVSGTRLSEGAGSPMVYYERAFRYLA</sequence>
<keyword evidence="5" id="KW-1185">Reference proteome</keyword>
<protein>
    <submittedName>
        <fullName evidence="4">Flavin reductase</fullName>
    </submittedName>
</protein>
<keyword evidence="1" id="KW-0560">Oxidoreductase</keyword>
<dbReference type="GO" id="GO:0010181">
    <property type="term" value="F:FMN binding"/>
    <property type="evidence" value="ECO:0007669"/>
    <property type="project" value="InterPro"/>
</dbReference>
<dbReference type="Proteomes" id="UP000483802">
    <property type="component" value="Unassembled WGS sequence"/>
</dbReference>
<dbReference type="EMBL" id="WPNZ01000015">
    <property type="protein sequence ID" value="MVO88161.1"/>
    <property type="molecule type" value="Genomic_DNA"/>
</dbReference>
<dbReference type="GO" id="GO:0006208">
    <property type="term" value="P:pyrimidine nucleobase catabolic process"/>
    <property type="evidence" value="ECO:0007669"/>
    <property type="project" value="TreeGrafter"/>
</dbReference>